<reference evidence="4 5" key="1">
    <citation type="submission" date="2018-06" db="EMBL/GenBank/DDBJ databases">
        <title>Genomic Encyclopedia of Archaeal and Bacterial Type Strains, Phase II (KMG-II): from individual species to whole genera.</title>
        <authorList>
            <person name="Goeker M."/>
        </authorList>
    </citation>
    <scope>NUCLEOTIDE SEQUENCE [LARGE SCALE GENOMIC DNA]</scope>
    <source>
        <strain evidence="4 5">DSM 22009</strain>
    </source>
</reference>
<dbReference type="EMBL" id="QKZL01000001">
    <property type="protein sequence ID" value="PZX19830.1"/>
    <property type="molecule type" value="Genomic_DNA"/>
</dbReference>
<dbReference type="SUPFAM" id="SSF55846">
    <property type="entry name" value="N-acetylmuramoyl-L-alanine amidase-like"/>
    <property type="match status" value="1"/>
</dbReference>
<evidence type="ECO:0000259" key="2">
    <source>
        <dbReference type="SMART" id="SM00644"/>
    </source>
</evidence>
<feature type="domain" description="Peptidoglycan recognition protein family" evidence="3">
    <location>
        <begin position="2"/>
        <end position="125"/>
    </location>
</feature>
<dbReference type="SMART" id="SM00701">
    <property type="entry name" value="PGRP"/>
    <property type="match status" value="1"/>
</dbReference>
<organism evidence="4 5">
    <name type="scientific">Palleronia aestuarii</name>
    <dbReference type="NCBI Taxonomy" id="568105"/>
    <lineage>
        <taxon>Bacteria</taxon>
        <taxon>Pseudomonadati</taxon>
        <taxon>Pseudomonadota</taxon>
        <taxon>Alphaproteobacteria</taxon>
        <taxon>Rhodobacterales</taxon>
        <taxon>Roseobacteraceae</taxon>
        <taxon>Palleronia</taxon>
    </lineage>
</organism>
<dbReference type="PANTHER" id="PTHR11022:SF41">
    <property type="entry name" value="PEPTIDOGLYCAN-RECOGNITION PROTEIN LC-RELATED"/>
    <property type="match status" value="1"/>
</dbReference>
<evidence type="ECO:0000313" key="4">
    <source>
        <dbReference type="EMBL" id="PZX19830.1"/>
    </source>
</evidence>
<dbReference type="OrthoDB" id="8754850at2"/>
<dbReference type="InterPro" id="IPR036505">
    <property type="entry name" value="Amidase/PGRP_sf"/>
</dbReference>
<keyword evidence="5" id="KW-1185">Reference proteome</keyword>
<dbReference type="InterPro" id="IPR002502">
    <property type="entry name" value="Amidase_domain"/>
</dbReference>
<protein>
    <submittedName>
        <fullName evidence="4">N-acetylmuramoyl-L-alanine amidase</fullName>
    </submittedName>
</protein>
<proteinExistence type="inferred from homology"/>
<name>A0A2W7NIY1_9RHOB</name>
<evidence type="ECO:0000256" key="1">
    <source>
        <dbReference type="ARBA" id="ARBA00007553"/>
    </source>
</evidence>
<comment type="caution">
    <text evidence="4">The sequence shown here is derived from an EMBL/GenBank/DDBJ whole genome shotgun (WGS) entry which is preliminary data.</text>
</comment>
<evidence type="ECO:0000313" key="5">
    <source>
        <dbReference type="Proteomes" id="UP000248916"/>
    </source>
</evidence>
<dbReference type="InterPro" id="IPR006619">
    <property type="entry name" value="PGRP_domain_met/bac"/>
</dbReference>
<dbReference type="GO" id="GO:0008745">
    <property type="term" value="F:N-acetylmuramoyl-L-alanine amidase activity"/>
    <property type="evidence" value="ECO:0007669"/>
    <property type="project" value="InterPro"/>
</dbReference>
<dbReference type="Pfam" id="PF01510">
    <property type="entry name" value="Amidase_2"/>
    <property type="match status" value="1"/>
</dbReference>
<dbReference type="InterPro" id="IPR015510">
    <property type="entry name" value="PGRP"/>
</dbReference>
<dbReference type="GO" id="GO:0008270">
    <property type="term" value="F:zinc ion binding"/>
    <property type="evidence" value="ECO:0007669"/>
    <property type="project" value="InterPro"/>
</dbReference>
<dbReference type="AlphaFoldDB" id="A0A2W7NIY1"/>
<gene>
    <name evidence="4" type="ORF">LX81_00293</name>
</gene>
<sequence length="177" mass="19588">MRDITEIIVHCSATRPTFMQGQTTKTKVAEIRRWHIEDRKWSNIGYHLLIDRDGTIANGRDMTRTGAHVQGHNTGTIGICLFGAHGAAATDRFSDHFTAAQDKALRYVIADLRSKYGALLVSGHNQYANKGCPGFFVPDWLDQEKTESADPVEVARWRLAAIRDAATAALTELPNPA</sequence>
<dbReference type="PANTHER" id="PTHR11022">
    <property type="entry name" value="PEPTIDOGLYCAN RECOGNITION PROTEIN"/>
    <property type="match status" value="1"/>
</dbReference>
<dbReference type="GO" id="GO:0009253">
    <property type="term" value="P:peptidoglycan catabolic process"/>
    <property type="evidence" value="ECO:0007669"/>
    <property type="project" value="InterPro"/>
</dbReference>
<dbReference type="Proteomes" id="UP000248916">
    <property type="component" value="Unassembled WGS sequence"/>
</dbReference>
<accession>A0A2W7NIY1</accession>
<feature type="domain" description="N-acetylmuramoyl-L-alanine amidase" evidence="2">
    <location>
        <begin position="2"/>
        <end position="134"/>
    </location>
</feature>
<evidence type="ECO:0000259" key="3">
    <source>
        <dbReference type="SMART" id="SM00701"/>
    </source>
</evidence>
<comment type="similarity">
    <text evidence="1">Belongs to the N-acetylmuramoyl-L-alanine amidase 2 family.</text>
</comment>
<dbReference type="Gene3D" id="3.40.80.10">
    <property type="entry name" value="Peptidoglycan recognition protein-like"/>
    <property type="match status" value="1"/>
</dbReference>
<dbReference type="CDD" id="cd06583">
    <property type="entry name" value="PGRP"/>
    <property type="match status" value="1"/>
</dbReference>
<dbReference type="RefSeq" id="WP_111535495.1">
    <property type="nucleotide sequence ID" value="NZ_QKZL01000001.1"/>
</dbReference>
<dbReference type="SMART" id="SM00644">
    <property type="entry name" value="Ami_2"/>
    <property type="match status" value="1"/>
</dbReference>